<accession>A0A0A9ACW4</accession>
<protein>
    <submittedName>
        <fullName evidence="1">Uncharacterized protein</fullName>
    </submittedName>
</protein>
<dbReference type="AlphaFoldDB" id="A0A0A9ACW4"/>
<reference evidence="1" key="2">
    <citation type="journal article" date="2015" name="Data Brief">
        <title>Shoot transcriptome of the giant reed, Arundo donax.</title>
        <authorList>
            <person name="Barrero R.A."/>
            <person name="Guerrero F.D."/>
            <person name="Moolhuijzen P."/>
            <person name="Goolsby J.A."/>
            <person name="Tidwell J."/>
            <person name="Bellgard S.E."/>
            <person name="Bellgard M.I."/>
        </authorList>
    </citation>
    <scope>NUCLEOTIDE SEQUENCE</scope>
    <source>
        <tissue evidence="1">Shoot tissue taken approximately 20 cm above the soil surface</tissue>
    </source>
</reference>
<reference evidence="1" key="1">
    <citation type="submission" date="2014-09" db="EMBL/GenBank/DDBJ databases">
        <authorList>
            <person name="Magalhaes I.L.F."/>
            <person name="Oliveira U."/>
            <person name="Santos F.R."/>
            <person name="Vidigal T.H.D.A."/>
            <person name="Brescovit A.D."/>
            <person name="Santos A.J."/>
        </authorList>
    </citation>
    <scope>NUCLEOTIDE SEQUENCE</scope>
    <source>
        <tissue evidence="1">Shoot tissue taken approximately 20 cm above the soil surface</tissue>
    </source>
</reference>
<dbReference type="EMBL" id="GBRH01250132">
    <property type="protein sequence ID" value="JAD47763.1"/>
    <property type="molecule type" value="Transcribed_RNA"/>
</dbReference>
<name>A0A0A9ACW4_ARUDO</name>
<evidence type="ECO:0000313" key="1">
    <source>
        <dbReference type="EMBL" id="JAD47763.1"/>
    </source>
</evidence>
<organism evidence="1">
    <name type="scientific">Arundo donax</name>
    <name type="common">Giant reed</name>
    <name type="synonym">Donax arundinaceus</name>
    <dbReference type="NCBI Taxonomy" id="35708"/>
    <lineage>
        <taxon>Eukaryota</taxon>
        <taxon>Viridiplantae</taxon>
        <taxon>Streptophyta</taxon>
        <taxon>Embryophyta</taxon>
        <taxon>Tracheophyta</taxon>
        <taxon>Spermatophyta</taxon>
        <taxon>Magnoliopsida</taxon>
        <taxon>Liliopsida</taxon>
        <taxon>Poales</taxon>
        <taxon>Poaceae</taxon>
        <taxon>PACMAD clade</taxon>
        <taxon>Arundinoideae</taxon>
        <taxon>Arundineae</taxon>
        <taxon>Arundo</taxon>
    </lineage>
</organism>
<sequence>MTLRLQGDISPSAYNLRLLLQSDRLRCSRYSYRGMLEYLVVMIYCNPVLPYVSGRLLAYKSLYYIYTAQEAQYNTSHALYTIYPFHNLKCT</sequence>
<proteinExistence type="predicted"/>